<dbReference type="EMBL" id="MCFA01000036">
    <property type="protein sequence ID" value="ORY14072.1"/>
    <property type="molecule type" value="Genomic_DNA"/>
</dbReference>
<dbReference type="OrthoDB" id="3799652at2759"/>
<evidence type="ECO:0000313" key="3">
    <source>
        <dbReference type="Proteomes" id="UP000193144"/>
    </source>
</evidence>
<feature type="compositionally biased region" description="Polar residues" evidence="1">
    <location>
        <begin position="69"/>
        <end position="101"/>
    </location>
</feature>
<comment type="caution">
    <text evidence="2">The sequence shown here is derived from an EMBL/GenBank/DDBJ whole genome shotgun (WGS) entry which is preliminary data.</text>
</comment>
<proteinExistence type="predicted"/>
<evidence type="ECO:0000313" key="2">
    <source>
        <dbReference type="EMBL" id="ORY14072.1"/>
    </source>
</evidence>
<dbReference type="Proteomes" id="UP000193144">
    <property type="component" value="Unassembled WGS sequence"/>
</dbReference>
<gene>
    <name evidence="2" type="ORF">BCR34DRAFT_246280</name>
</gene>
<sequence>MSDPSETGGRPLALSIQQPEGTTQQLPALRRKRTRRSSQSSDERVGGTKSTSSRRRPGDRKETSLGPHTGSSRGDSSTMQRSHSPTKMSPDVSSVNYTKTGRISKAKKGLPVHNCECGRATSEKPRSKCVGLRISGLRKDLLQD</sequence>
<organism evidence="2 3">
    <name type="scientific">Clohesyomyces aquaticus</name>
    <dbReference type="NCBI Taxonomy" id="1231657"/>
    <lineage>
        <taxon>Eukaryota</taxon>
        <taxon>Fungi</taxon>
        <taxon>Dikarya</taxon>
        <taxon>Ascomycota</taxon>
        <taxon>Pezizomycotina</taxon>
        <taxon>Dothideomycetes</taxon>
        <taxon>Pleosporomycetidae</taxon>
        <taxon>Pleosporales</taxon>
        <taxon>Lindgomycetaceae</taxon>
        <taxon>Clohesyomyces</taxon>
    </lineage>
</organism>
<keyword evidence="3" id="KW-1185">Reference proteome</keyword>
<dbReference type="STRING" id="1231657.A0A1Y1ZV25"/>
<protein>
    <submittedName>
        <fullName evidence="2">Uncharacterized protein</fullName>
    </submittedName>
</protein>
<feature type="compositionally biased region" description="Polar residues" evidence="1">
    <location>
        <begin position="15"/>
        <end position="26"/>
    </location>
</feature>
<reference evidence="2 3" key="1">
    <citation type="submission" date="2016-07" db="EMBL/GenBank/DDBJ databases">
        <title>Pervasive Adenine N6-methylation of Active Genes in Fungi.</title>
        <authorList>
            <consortium name="DOE Joint Genome Institute"/>
            <person name="Mondo S.J."/>
            <person name="Dannebaum R.O."/>
            <person name="Kuo R.C."/>
            <person name="Labutti K."/>
            <person name="Haridas S."/>
            <person name="Kuo A."/>
            <person name="Salamov A."/>
            <person name="Ahrendt S.R."/>
            <person name="Lipzen A."/>
            <person name="Sullivan W."/>
            <person name="Andreopoulos W.B."/>
            <person name="Clum A."/>
            <person name="Lindquist E."/>
            <person name="Daum C."/>
            <person name="Ramamoorthy G.K."/>
            <person name="Gryganskyi A."/>
            <person name="Culley D."/>
            <person name="Magnuson J.K."/>
            <person name="James T.Y."/>
            <person name="O'Malley M.A."/>
            <person name="Stajich J.E."/>
            <person name="Spatafora J.W."/>
            <person name="Visel A."/>
            <person name="Grigoriev I.V."/>
        </authorList>
    </citation>
    <scope>NUCLEOTIDE SEQUENCE [LARGE SCALE GENOMIC DNA]</scope>
    <source>
        <strain evidence="2 3">CBS 115471</strain>
    </source>
</reference>
<evidence type="ECO:0000256" key="1">
    <source>
        <dbReference type="SAM" id="MobiDB-lite"/>
    </source>
</evidence>
<name>A0A1Y1ZV25_9PLEO</name>
<feature type="region of interest" description="Disordered" evidence="1">
    <location>
        <begin position="1"/>
        <end position="109"/>
    </location>
</feature>
<dbReference type="AlphaFoldDB" id="A0A1Y1ZV25"/>
<accession>A0A1Y1ZV25</accession>